<keyword evidence="5 6" id="KW-0472">Membrane</keyword>
<evidence type="ECO:0000313" key="8">
    <source>
        <dbReference type="EMBL" id="KAI5063432.1"/>
    </source>
</evidence>
<organism evidence="8 9">
    <name type="scientific">Adiantum capillus-veneris</name>
    <name type="common">Maidenhair fern</name>
    <dbReference type="NCBI Taxonomy" id="13818"/>
    <lineage>
        <taxon>Eukaryota</taxon>
        <taxon>Viridiplantae</taxon>
        <taxon>Streptophyta</taxon>
        <taxon>Embryophyta</taxon>
        <taxon>Tracheophyta</taxon>
        <taxon>Polypodiopsida</taxon>
        <taxon>Polypodiidae</taxon>
        <taxon>Polypodiales</taxon>
        <taxon>Pteridineae</taxon>
        <taxon>Pteridaceae</taxon>
        <taxon>Vittarioideae</taxon>
        <taxon>Adiantum</taxon>
    </lineage>
</organism>
<dbReference type="EMBL" id="JABFUD020000021">
    <property type="protein sequence ID" value="KAI5063432.1"/>
    <property type="molecule type" value="Genomic_DNA"/>
</dbReference>
<comment type="subcellular location">
    <subcellularLocation>
        <location evidence="1 6">Membrane</location>
        <topology evidence="1 6">Multi-pass membrane protein</topology>
    </subcellularLocation>
</comment>
<keyword evidence="4 6" id="KW-1133">Transmembrane helix</keyword>
<keyword evidence="3 6" id="KW-0812">Transmembrane</keyword>
<proteinExistence type="inferred from homology"/>
<reference evidence="8" key="1">
    <citation type="submission" date="2021-01" db="EMBL/GenBank/DDBJ databases">
        <title>Adiantum capillus-veneris genome.</title>
        <authorList>
            <person name="Fang Y."/>
            <person name="Liao Q."/>
        </authorList>
    </citation>
    <scope>NUCLEOTIDE SEQUENCE</scope>
    <source>
        <strain evidence="8">H3</strain>
        <tissue evidence="8">Leaf</tissue>
    </source>
</reference>
<feature type="transmembrane region" description="Helical" evidence="6">
    <location>
        <begin position="255"/>
        <end position="276"/>
    </location>
</feature>
<sequence>MNPQLRIYQLQCEMNSQVGHGSYLHYINLFVRTRNVSTRSIVLVGLPSRRFDLVEEKEHATAADDAALRKQSKGLSPSPKHHTMGVSVIEGLIKSVAMTIVSEIGDKTFFVAALMAMRHPRRLVLGGAFGALALMTILSAMFGWAAPNLISRRLTHNLATVLFFVFGSRSFWDAFTKKDGEGSELAEVEAELDDNKKGSKKGSSNEVDDLKKQQRPLLTMFFSPILLETFSLTFFGEWGDKSQIATIGLAAEESAVGVALGGILAHLLCSTVAVCGGKHLASRISEKTVATCGGLVFFAFGIHSLLSGGD</sequence>
<dbReference type="GO" id="GO:0016020">
    <property type="term" value="C:membrane"/>
    <property type="evidence" value="ECO:0007669"/>
    <property type="project" value="UniProtKB-SubCell"/>
</dbReference>
<comment type="caution">
    <text evidence="8">The sequence shown here is derived from an EMBL/GenBank/DDBJ whole genome shotgun (WGS) entry which is preliminary data.</text>
</comment>
<evidence type="ECO:0000256" key="7">
    <source>
        <dbReference type="SAM" id="MobiDB-lite"/>
    </source>
</evidence>
<gene>
    <name evidence="8" type="ORF">GOP47_0021979</name>
</gene>
<dbReference type="GO" id="GO:0032472">
    <property type="term" value="P:Golgi calcium ion transport"/>
    <property type="evidence" value="ECO:0007669"/>
    <property type="project" value="TreeGrafter"/>
</dbReference>
<dbReference type="InterPro" id="IPR049555">
    <property type="entry name" value="GDT1-like_CS"/>
</dbReference>
<dbReference type="GO" id="GO:0015085">
    <property type="term" value="F:calcium ion transmembrane transporter activity"/>
    <property type="evidence" value="ECO:0007669"/>
    <property type="project" value="TreeGrafter"/>
</dbReference>
<evidence type="ECO:0000256" key="4">
    <source>
        <dbReference type="ARBA" id="ARBA00022989"/>
    </source>
</evidence>
<feature type="transmembrane region" description="Helical" evidence="6">
    <location>
        <begin position="123"/>
        <end position="142"/>
    </location>
</feature>
<dbReference type="Pfam" id="PF01169">
    <property type="entry name" value="GDT1"/>
    <property type="match status" value="2"/>
</dbReference>
<dbReference type="OrthoDB" id="442680at2759"/>
<dbReference type="PANTHER" id="PTHR12608:SF1">
    <property type="entry name" value="TRANSMEMBRANE PROTEIN 165"/>
    <property type="match status" value="1"/>
</dbReference>
<feature type="region of interest" description="Disordered" evidence="7">
    <location>
        <begin position="190"/>
        <end position="209"/>
    </location>
</feature>
<evidence type="ECO:0000313" key="9">
    <source>
        <dbReference type="Proteomes" id="UP000886520"/>
    </source>
</evidence>
<protein>
    <recommendedName>
        <fullName evidence="6">GDT1 family protein</fullName>
    </recommendedName>
</protein>
<dbReference type="Proteomes" id="UP000886520">
    <property type="component" value="Chromosome 21"/>
</dbReference>
<dbReference type="PANTHER" id="PTHR12608">
    <property type="entry name" value="TRANSMEMBRANE PROTEIN HTP-1 RELATED"/>
    <property type="match status" value="1"/>
</dbReference>
<dbReference type="GO" id="GO:0005794">
    <property type="term" value="C:Golgi apparatus"/>
    <property type="evidence" value="ECO:0007669"/>
    <property type="project" value="TreeGrafter"/>
</dbReference>
<evidence type="ECO:0000256" key="3">
    <source>
        <dbReference type="ARBA" id="ARBA00022692"/>
    </source>
</evidence>
<dbReference type="GO" id="GO:0032468">
    <property type="term" value="P:Golgi calcium ion homeostasis"/>
    <property type="evidence" value="ECO:0007669"/>
    <property type="project" value="TreeGrafter"/>
</dbReference>
<accession>A0A9D4U9C8</accession>
<feature type="transmembrane region" description="Helical" evidence="6">
    <location>
        <begin position="217"/>
        <end position="235"/>
    </location>
</feature>
<dbReference type="GO" id="GO:0005384">
    <property type="term" value="F:manganese ion transmembrane transporter activity"/>
    <property type="evidence" value="ECO:0007669"/>
    <property type="project" value="TreeGrafter"/>
</dbReference>
<feature type="transmembrane region" description="Helical" evidence="6">
    <location>
        <begin position="288"/>
        <end position="306"/>
    </location>
</feature>
<evidence type="ECO:0000256" key="1">
    <source>
        <dbReference type="ARBA" id="ARBA00004141"/>
    </source>
</evidence>
<evidence type="ECO:0000256" key="5">
    <source>
        <dbReference type="ARBA" id="ARBA00023136"/>
    </source>
</evidence>
<feature type="transmembrane region" description="Helical" evidence="6">
    <location>
        <begin position="154"/>
        <end position="172"/>
    </location>
</feature>
<evidence type="ECO:0000256" key="2">
    <source>
        <dbReference type="ARBA" id="ARBA00009190"/>
    </source>
</evidence>
<name>A0A9D4U9C8_ADICA</name>
<comment type="similarity">
    <text evidence="2 6">Belongs to the GDT1 family.</text>
</comment>
<keyword evidence="9" id="KW-1185">Reference proteome</keyword>
<dbReference type="AlphaFoldDB" id="A0A9D4U9C8"/>
<evidence type="ECO:0000256" key="6">
    <source>
        <dbReference type="RuleBase" id="RU365102"/>
    </source>
</evidence>
<dbReference type="PROSITE" id="PS01214">
    <property type="entry name" value="UPF0016"/>
    <property type="match status" value="1"/>
</dbReference>
<dbReference type="InterPro" id="IPR001727">
    <property type="entry name" value="GDT1-like"/>
</dbReference>